<dbReference type="PATRIC" id="fig|1191460.12.peg.1904"/>
<reference evidence="3 4" key="1">
    <citation type="submission" date="2013-02" db="EMBL/GenBank/DDBJ databases">
        <title>The Genome Sequence of Acinetobacter venetianus CIP 110063.</title>
        <authorList>
            <consortium name="The Broad Institute Genome Sequencing Platform"/>
            <consortium name="The Broad Institute Genome Sequencing Center for Infectious Disease"/>
            <person name="Cerqueira G."/>
            <person name="Feldgarden M."/>
            <person name="Courvalin P."/>
            <person name="Perichon B."/>
            <person name="Grillot-Courvalin C."/>
            <person name="Clermont D."/>
            <person name="Rocha E."/>
            <person name="Yoon E.-J."/>
            <person name="Nemec A."/>
            <person name="Walker B."/>
            <person name="Young S.K."/>
            <person name="Zeng Q."/>
            <person name="Gargeya S."/>
            <person name="Fitzgerald M."/>
            <person name="Haas B."/>
            <person name="Abouelleil A."/>
            <person name="Alvarado L."/>
            <person name="Arachchi H.M."/>
            <person name="Berlin A.M."/>
            <person name="Chapman S.B."/>
            <person name="Dewar J."/>
            <person name="Goldberg J."/>
            <person name="Griggs A."/>
            <person name="Gujja S."/>
            <person name="Hansen M."/>
            <person name="Howarth C."/>
            <person name="Imamovic A."/>
            <person name="Larimer J."/>
            <person name="McCowan C."/>
            <person name="Murphy C."/>
            <person name="Neiman D."/>
            <person name="Pearson M."/>
            <person name="Priest M."/>
            <person name="Roberts A."/>
            <person name="Saif S."/>
            <person name="Shea T."/>
            <person name="Sisk P."/>
            <person name="Sykes S."/>
            <person name="Wortman J."/>
            <person name="Nusbaum C."/>
            <person name="Birren B."/>
        </authorList>
    </citation>
    <scope>NUCLEOTIDE SEQUENCE [LARGE SCALE GENOMIC DNA]</scope>
    <source>
        <strain evidence="4">ATCC 31012 / DSM 23050 / BCRC 14357 / CCUG 45561 / CIP 110063 / KCTC 2702 / LMG 19082 / RAG-1</strain>
    </source>
</reference>
<dbReference type="Pfam" id="PF00106">
    <property type="entry name" value="adh_short"/>
    <property type="match status" value="1"/>
</dbReference>
<name>N8ZZB5_ACIVR</name>
<dbReference type="SUPFAM" id="SSF51735">
    <property type="entry name" value="NAD(P)-binding Rossmann-fold domains"/>
    <property type="match status" value="1"/>
</dbReference>
<dbReference type="AlphaFoldDB" id="N8ZZB5"/>
<proteinExistence type="inferred from homology"/>
<evidence type="ECO:0000256" key="2">
    <source>
        <dbReference type="ARBA" id="ARBA00023002"/>
    </source>
</evidence>
<evidence type="ECO:0000313" key="4">
    <source>
        <dbReference type="Proteomes" id="UP000018445"/>
    </source>
</evidence>
<keyword evidence="2" id="KW-0560">Oxidoreductase</keyword>
<keyword evidence="4" id="KW-1185">Reference proteome</keyword>
<sequence length="108" mass="11635">MNKRLKNFHNKLTLITGAGSGIGRATALKFADLGARLILCDLNLQALKGTEELLLKKGNTPILKVLDVSNWQTVTDLAKEIYEEIGAIEILINNAGVATTGDFLSTPI</sequence>
<dbReference type="OrthoDB" id="9806974at2"/>
<organism evidence="3 4">
    <name type="scientific">Acinetobacter venetianus (strain ATCC 31012 / DSM 23050 / BCRC 14357 / CCUG 45561 / CIP 110063 / KCTC 2702 / LMG 19082 / RAG-1)</name>
    <dbReference type="NCBI Taxonomy" id="1191460"/>
    <lineage>
        <taxon>Bacteria</taxon>
        <taxon>Pseudomonadati</taxon>
        <taxon>Pseudomonadota</taxon>
        <taxon>Gammaproteobacteria</taxon>
        <taxon>Moraxellales</taxon>
        <taxon>Moraxellaceae</taxon>
        <taxon>Acinetobacter</taxon>
    </lineage>
</organism>
<accession>N8ZZB5</accession>
<evidence type="ECO:0000313" key="3">
    <source>
        <dbReference type="EMBL" id="ENV37108.1"/>
    </source>
</evidence>
<dbReference type="PANTHER" id="PTHR24322:SF736">
    <property type="entry name" value="RETINOL DEHYDROGENASE 10"/>
    <property type="match status" value="1"/>
</dbReference>
<protein>
    <submittedName>
        <fullName evidence="3">Uncharacterized protein</fullName>
    </submittedName>
</protein>
<dbReference type="Proteomes" id="UP000018445">
    <property type="component" value="Unassembled WGS sequence"/>
</dbReference>
<dbReference type="EMBL" id="APPO01000013">
    <property type="protein sequence ID" value="ENV37108.1"/>
    <property type="molecule type" value="Genomic_DNA"/>
</dbReference>
<dbReference type="PANTHER" id="PTHR24322">
    <property type="entry name" value="PKSB"/>
    <property type="match status" value="1"/>
</dbReference>
<dbReference type="HOGENOM" id="CLU_010194_2_19_6"/>
<dbReference type="PRINTS" id="PR00081">
    <property type="entry name" value="GDHRDH"/>
</dbReference>
<dbReference type="InterPro" id="IPR002347">
    <property type="entry name" value="SDR_fam"/>
</dbReference>
<comment type="caution">
    <text evidence="3">The sequence shown here is derived from an EMBL/GenBank/DDBJ whole genome shotgun (WGS) entry which is preliminary data.</text>
</comment>
<dbReference type="eggNOG" id="COG0300">
    <property type="taxonomic scope" value="Bacteria"/>
</dbReference>
<dbReference type="InterPro" id="IPR036291">
    <property type="entry name" value="NAD(P)-bd_dom_sf"/>
</dbReference>
<evidence type="ECO:0000256" key="1">
    <source>
        <dbReference type="ARBA" id="ARBA00006484"/>
    </source>
</evidence>
<dbReference type="GO" id="GO:0016616">
    <property type="term" value="F:oxidoreductase activity, acting on the CH-OH group of donors, NAD or NADP as acceptor"/>
    <property type="evidence" value="ECO:0007669"/>
    <property type="project" value="TreeGrafter"/>
</dbReference>
<gene>
    <name evidence="3" type="ORF">F959_01916</name>
</gene>
<comment type="similarity">
    <text evidence="1">Belongs to the short-chain dehydrogenases/reductases (SDR) family.</text>
</comment>
<dbReference type="Gene3D" id="3.40.50.720">
    <property type="entry name" value="NAD(P)-binding Rossmann-like Domain"/>
    <property type="match status" value="1"/>
</dbReference>